<dbReference type="Pfam" id="PF01370">
    <property type="entry name" value="Epimerase"/>
    <property type="match status" value="1"/>
</dbReference>
<organism evidence="4 5">
    <name type="scientific">Ruegeria sediminis</name>
    <dbReference type="NCBI Taxonomy" id="2583820"/>
    <lineage>
        <taxon>Bacteria</taxon>
        <taxon>Pseudomonadati</taxon>
        <taxon>Pseudomonadota</taxon>
        <taxon>Alphaproteobacteria</taxon>
        <taxon>Rhodobacterales</taxon>
        <taxon>Roseobacteraceae</taxon>
        <taxon>Ruegeria</taxon>
    </lineage>
</organism>
<proteinExistence type="inferred from homology"/>
<comment type="caution">
    <text evidence="4">The sequence shown here is derived from an EMBL/GenBank/DDBJ whole genome shotgun (WGS) entry which is preliminary data.</text>
</comment>
<dbReference type="SUPFAM" id="SSF51735">
    <property type="entry name" value="NAD(P)-binding Rossmann-fold domains"/>
    <property type="match status" value="1"/>
</dbReference>
<protein>
    <submittedName>
        <fullName evidence="4">NAD(P)-dependent oxidoreductase</fullName>
    </submittedName>
</protein>
<dbReference type="PANTHER" id="PTHR43000">
    <property type="entry name" value="DTDP-D-GLUCOSE 4,6-DEHYDRATASE-RELATED"/>
    <property type="match status" value="1"/>
</dbReference>
<keyword evidence="5" id="KW-1185">Reference proteome</keyword>
<dbReference type="RefSeq" id="WP_138842904.1">
    <property type="nucleotide sequence ID" value="NZ_VCPD01000004.1"/>
</dbReference>
<dbReference type="InterPro" id="IPR036291">
    <property type="entry name" value="NAD(P)-bd_dom_sf"/>
</dbReference>
<dbReference type="Gene3D" id="3.40.50.720">
    <property type="entry name" value="NAD(P)-binding Rossmann-like Domain"/>
    <property type="match status" value="1"/>
</dbReference>
<name>A0ABY2WW95_9RHOB</name>
<comment type="pathway">
    <text evidence="1">Bacterial outer membrane biogenesis; LPS O-antigen biosynthesis.</text>
</comment>
<reference evidence="4 5" key="1">
    <citation type="submission" date="2019-05" db="EMBL/GenBank/DDBJ databases">
        <title>Ruegeria sp. nov., isolated from tidal flat.</title>
        <authorList>
            <person name="Kim W."/>
        </authorList>
    </citation>
    <scope>NUCLEOTIDE SEQUENCE [LARGE SCALE GENOMIC DNA]</scope>
    <source>
        <strain evidence="4 5">CAU 1488</strain>
    </source>
</reference>
<dbReference type="InterPro" id="IPR001509">
    <property type="entry name" value="Epimerase_deHydtase"/>
</dbReference>
<evidence type="ECO:0000313" key="4">
    <source>
        <dbReference type="EMBL" id="TMV07033.1"/>
    </source>
</evidence>
<accession>A0ABY2WW95</accession>
<evidence type="ECO:0000259" key="3">
    <source>
        <dbReference type="Pfam" id="PF01370"/>
    </source>
</evidence>
<dbReference type="Proteomes" id="UP001193035">
    <property type="component" value="Unassembled WGS sequence"/>
</dbReference>
<evidence type="ECO:0000256" key="2">
    <source>
        <dbReference type="ARBA" id="ARBA00007637"/>
    </source>
</evidence>
<sequence>MARVLLTGATGLIGRAAARALAGAGHEVIALGRAGTSDIACDLLDREATTSATKQARASHLLHLAWHDGTRDRWTAPENLDWMAATLHLVREFARAGGERAVCAGSCAEYDWTVPMLTETTPLRPRSLYGAAKAGTGLALCAGQEALGLSIAWARIFFVYGPGEPPGRLFGDLISNLTANRLVDCTDGLQERDFLHVNDLARALLRLLEADLAGPVNVASGAAIPVRKLIEEIALQMRRPGLVRLGAVPRAADDPARLAADVTRLRHEAGFVPHYDVVSGVADVLDAEGVAR</sequence>
<gene>
    <name evidence="4" type="ORF">FGK63_13045</name>
</gene>
<feature type="domain" description="NAD-dependent epimerase/dehydratase" evidence="3">
    <location>
        <begin position="4"/>
        <end position="216"/>
    </location>
</feature>
<evidence type="ECO:0000313" key="5">
    <source>
        <dbReference type="Proteomes" id="UP001193035"/>
    </source>
</evidence>
<evidence type="ECO:0000256" key="1">
    <source>
        <dbReference type="ARBA" id="ARBA00005125"/>
    </source>
</evidence>
<comment type="similarity">
    <text evidence="2">Belongs to the NAD(P)-dependent epimerase/dehydratase family.</text>
</comment>
<dbReference type="EMBL" id="VCPD01000004">
    <property type="protein sequence ID" value="TMV07033.1"/>
    <property type="molecule type" value="Genomic_DNA"/>
</dbReference>